<keyword evidence="2" id="KW-1185">Reference proteome</keyword>
<accession>A0ABS4C5T8</accession>
<dbReference type="RefSeq" id="WP_210042143.1">
    <property type="nucleotide sequence ID" value="NZ_JAFFZW010000003.1"/>
</dbReference>
<dbReference type="EMBL" id="JAFFZW010000003">
    <property type="protein sequence ID" value="MBP0946026.1"/>
    <property type="molecule type" value="Genomic_DNA"/>
</dbReference>
<comment type="caution">
    <text evidence="1">The sequence shown here is derived from an EMBL/GenBank/DDBJ whole genome shotgun (WGS) entry which is preliminary data.</text>
</comment>
<dbReference type="NCBIfam" id="NF033832">
    <property type="entry name" value="sce7726_fam"/>
    <property type="match status" value="1"/>
</dbReference>
<reference evidence="1 2" key="1">
    <citation type="journal article" date="2022" name="Syst. Appl. Microbiol.">
        <title>Pseudomonas alliivorans sp. nov., a plant-pathogenic bacterium isolated from onion foliage in Georgia, USA.</title>
        <authorList>
            <person name="Zhao M."/>
            <person name="Tyson C."/>
            <person name="Chen H.C."/>
            <person name="Paudel S."/>
            <person name="Gitaitis R."/>
            <person name="Kvitko B."/>
            <person name="Dutta B."/>
        </authorList>
    </citation>
    <scope>NUCLEOTIDE SEQUENCE [LARGE SCALE GENOMIC DNA]</scope>
    <source>
        <strain evidence="1 2">20GA0068</strain>
    </source>
</reference>
<name>A0ABS4C5T8_9PSED</name>
<gene>
    <name evidence="1" type="ORF">JTJ32_11855</name>
</gene>
<protein>
    <submittedName>
        <fullName evidence="1">Sce7726 family protein</fullName>
    </submittedName>
</protein>
<dbReference type="InterPro" id="IPR047729">
    <property type="entry name" value="Sce7726-like"/>
</dbReference>
<proteinExistence type="predicted"/>
<dbReference type="Proteomes" id="UP000673197">
    <property type="component" value="Unassembled WGS sequence"/>
</dbReference>
<evidence type="ECO:0000313" key="2">
    <source>
        <dbReference type="Proteomes" id="UP000673197"/>
    </source>
</evidence>
<sequence length="209" mass="23301">MSVLVRNVLLSDDNVVSVLPAMLNDPLIRAALVSRLRNAYPQPKAVIEELRIHNGNAIADVVAIHREAHCYEIKGDGDKVERIAQQGVYYNLAFRKVTLVTTSKHMSKAIKIAPDHWGVLEAKCNSKGVVVFKPVRQALKNPSFDKQVALLTLWRDELFDIASKIEEKVQAKINRNALSFLISQAYGTQELSLTIGQALVLRSLIKHQA</sequence>
<evidence type="ECO:0000313" key="1">
    <source>
        <dbReference type="EMBL" id="MBP0946026.1"/>
    </source>
</evidence>
<organism evidence="1 2">
    <name type="scientific">Pseudomonas alliivorans</name>
    <dbReference type="NCBI Taxonomy" id="2810613"/>
    <lineage>
        <taxon>Bacteria</taxon>
        <taxon>Pseudomonadati</taxon>
        <taxon>Pseudomonadota</taxon>
        <taxon>Gammaproteobacteria</taxon>
        <taxon>Pseudomonadales</taxon>
        <taxon>Pseudomonadaceae</taxon>
        <taxon>Pseudomonas</taxon>
    </lineage>
</organism>